<dbReference type="RefSeq" id="WP_041767507.1">
    <property type="nucleotide sequence ID" value="NZ_LNZG01000007.1"/>
</dbReference>
<sequence>MKFTSKLMFTAVPILVLFSIAAAGPAQAVSSESPSPTDLNQIRTTMASVGIDSNTQDSLIAKLQAHQPLDSMTGAQQIRTFTEDLVSSMRTYKVFQDGSRSWIDLEKSSPSGGVAARSAMTNCSTSGAWKVNC</sequence>
<gene>
    <name evidence="2" type="ORF">ATY41_08675</name>
</gene>
<comment type="caution">
    <text evidence="2">The sequence shown here is derived from an EMBL/GenBank/DDBJ whole genome shotgun (WGS) entry which is preliminary data.</text>
</comment>
<dbReference type="Proteomes" id="UP000094426">
    <property type="component" value="Unassembled WGS sequence"/>
</dbReference>
<evidence type="ECO:0000256" key="1">
    <source>
        <dbReference type="SAM" id="SignalP"/>
    </source>
</evidence>
<organism evidence="2 3">
    <name type="scientific">Leifsonia xyli subsp. xyli</name>
    <dbReference type="NCBI Taxonomy" id="59736"/>
    <lineage>
        <taxon>Bacteria</taxon>
        <taxon>Bacillati</taxon>
        <taxon>Actinomycetota</taxon>
        <taxon>Actinomycetes</taxon>
        <taxon>Micrococcales</taxon>
        <taxon>Microbacteriaceae</taxon>
        <taxon>Leifsonia</taxon>
    </lineage>
</organism>
<reference evidence="3" key="1">
    <citation type="submission" date="2015-11" db="EMBL/GenBank/DDBJ databases">
        <authorList>
            <person name="Wang J."/>
            <person name="Wang L."/>
            <person name="Wang F."/>
            <person name="Cao G."/>
        </authorList>
    </citation>
    <scope>NUCLEOTIDE SEQUENCE [LARGE SCALE GENOMIC DNA]</scope>
    <source>
        <strain evidence="3">gdw1</strain>
    </source>
</reference>
<feature type="chain" id="PRO_5009116869" description="Secreted protein" evidence="1">
    <location>
        <begin position="29"/>
        <end position="133"/>
    </location>
</feature>
<dbReference type="AlphaFoldDB" id="A0A1E2SLI6"/>
<evidence type="ECO:0000313" key="3">
    <source>
        <dbReference type="Proteomes" id="UP000094426"/>
    </source>
</evidence>
<accession>A0A1E2SLI6</accession>
<evidence type="ECO:0008006" key="4">
    <source>
        <dbReference type="Google" id="ProtNLM"/>
    </source>
</evidence>
<dbReference type="EMBL" id="LNZG01000007">
    <property type="protein sequence ID" value="ODA90715.1"/>
    <property type="molecule type" value="Genomic_DNA"/>
</dbReference>
<name>A0A1E2SLI6_LEIXY</name>
<proteinExistence type="predicted"/>
<protein>
    <recommendedName>
        <fullName evidence="4">Secreted protein</fullName>
    </recommendedName>
</protein>
<feature type="signal peptide" evidence="1">
    <location>
        <begin position="1"/>
        <end position="28"/>
    </location>
</feature>
<keyword evidence="1" id="KW-0732">Signal</keyword>
<evidence type="ECO:0000313" key="2">
    <source>
        <dbReference type="EMBL" id="ODA90715.1"/>
    </source>
</evidence>
<dbReference type="OrthoDB" id="5119895at2"/>